<sequence length="1436" mass="158473">MKKILLLLILFTFSNNIFAQLDTEHWFAPMFDRVRNTNNYQSIYMSTSETVPFKVDIYNNNIVVGSVMVGKNSPGVYVIPTTQRGQIITSNTVDLFKSVSKGYYLKGDKQFYASFRFSSLNHGEILTSKGNASLGKEFRAIMPPVRKNDVTGNTNTNFMTSVIATENGTTVTVSDFKSTTVFSQTPPGLSGNSFTFTLDRGQSYIIEGRSYKDLNMDAFIGAKIIADKPINITNGNFNGQYIETENNSTDILMDQGVPVDKLGQEFVLMKGNGDTTSGMEKAIIVAVKDGTKIYLNGSSLPAATINTGQYYETDDNAYQLQGTDHYNMHIKTTESVYVYQVLAGDAGSSMIATGGFNYIPPLSCYLPKKIDEIGRINENRFNSNNFAQSGGQLEVPTKLNIITEKYTVVSGVQSLTILDVKKNGTSIPLDPSYGPFPVTGTTDWVTYSIPDISGNVAIFSSAAVTAGISAGNDAVGYGGYFAGFSFIPAIIKKEGECVGNVVLEITEGFNSYKWYEKNQVTGVYEQITSETQNVFKPQHAGYYKAKVQQGSCAEVETDEFKFLSCVNYTSETYSICDTLSPISVKFTLSSQSVKTIEPVIDPANPANPSKGQLVIDNVAKTISYVPNPGVTGTDYFRYKITGDSSTPETEEVRVQINLNNIIANDDVVKGCKIDATNGSFDLTKANVTTDASVTSKVFYSKQNDADNDTGNNTIPTADLANYNGTEGFVYLRLSNATCKKTVKIELKFNPKAELLSSDYEGCDLDYKGVLVQDFELVKAALLKDSAYFTNVKFYLNGTQLNNGWTYSADTVVQMEVISPDGCPKDSFPITFKVGARLPLITTTANDKFCDPDLDDSHTIHLNDYKYLFLNSADMAIQPKFYLSLAEAQEDKNALPGDKVTLTGLGNKIYHYRFENGTSCPNVGTLTLEYTKGFASTTLPTSPKIICEGSTTIIDAGDKHQTWEWFDESDLTKVFPKTRTQTLGPGKYYVILTSTNGCEYKQNFEILGSPKAILDISKLNATFCDEDFDDEIKIKFSTQVTPVILQNPHPDLKVEYYKDSAYTQLITGDDFTYKVDTRVYVKVRSAYCNDVAGFIDFKIGSKISLINTLQTTEECDDDLDGKFLVKDLNTKYRSFFTNDATATVKFFVKKSDAQNPNATNSIDEVQVNDQQLLHVRISSTTIGCPALAELTVKIKVPKKSDILKDKTICPDETTDLDAGPGFTSYEWYKEGESGVIGPNFHSISGLPVGKYYVILKGDIPNDCPYKQSVEIKAAELPTIEGIEINGGTVKITAKGGKQPYQYAIDGGSYQASNTFTNVSPGLHKAYVISADDCDPVEKEFSVIEIYNLITPNGDGVNDVLDMSLLKYKKNVKFQIIDRAGRLLFEGDTKNNYTWDGKQNGKVLPTSSYWFNLEWQDFDNSPPVKNTGWILLKNRNSD</sequence>
<dbReference type="InterPro" id="IPR026341">
    <property type="entry name" value="T9SS_type_B"/>
</dbReference>
<dbReference type="Gene3D" id="2.60.40.3440">
    <property type="match status" value="1"/>
</dbReference>
<dbReference type="Pfam" id="PF13585">
    <property type="entry name" value="CHU_C"/>
    <property type="match status" value="1"/>
</dbReference>
<dbReference type="RefSeq" id="WP_086048208.1">
    <property type="nucleotide sequence ID" value="NZ_JAMXLT020000017.1"/>
</dbReference>
<keyword evidence="4" id="KW-1185">Reference proteome</keyword>
<keyword evidence="1" id="KW-0732">Signal</keyword>
<name>A0ABU4JI73_9FLAO</name>
<dbReference type="EMBL" id="JAMXLT020000017">
    <property type="protein sequence ID" value="MDW8549381.1"/>
    <property type="molecule type" value="Genomic_DNA"/>
</dbReference>
<organism evidence="3 4">
    <name type="scientific">Epilithonimonas ginsengisoli</name>
    <dbReference type="NCBI Taxonomy" id="1245592"/>
    <lineage>
        <taxon>Bacteria</taxon>
        <taxon>Pseudomonadati</taxon>
        <taxon>Bacteroidota</taxon>
        <taxon>Flavobacteriia</taxon>
        <taxon>Flavobacteriales</taxon>
        <taxon>Weeksellaceae</taxon>
        <taxon>Chryseobacterium group</taxon>
        <taxon>Epilithonimonas</taxon>
    </lineage>
</organism>
<evidence type="ECO:0000259" key="2">
    <source>
        <dbReference type="Pfam" id="PF17517"/>
    </source>
</evidence>
<feature type="domain" description="IgGFc-binding protein N-terminal" evidence="2">
    <location>
        <begin position="132"/>
        <end position="465"/>
    </location>
</feature>
<dbReference type="InterPro" id="IPR035234">
    <property type="entry name" value="IgGFc-bd_N"/>
</dbReference>
<protein>
    <submittedName>
        <fullName evidence="3">T9SS type B sorting domain-containing protein</fullName>
    </submittedName>
</protein>
<evidence type="ECO:0000256" key="1">
    <source>
        <dbReference type="SAM" id="SignalP"/>
    </source>
</evidence>
<comment type="caution">
    <text evidence="3">The sequence shown here is derived from an EMBL/GenBank/DDBJ whole genome shotgun (WGS) entry which is preliminary data.</text>
</comment>
<dbReference type="Proteomes" id="UP001204439">
    <property type="component" value="Unassembled WGS sequence"/>
</dbReference>
<gene>
    <name evidence="3" type="ORF">NG800_010700</name>
</gene>
<evidence type="ECO:0000313" key="3">
    <source>
        <dbReference type="EMBL" id="MDW8549381.1"/>
    </source>
</evidence>
<reference evidence="3 4" key="1">
    <citation type="submission" date="2023-11" db="EMBL/GenBank/DDBJ databases">
        <title>First isolation, identification, and characterization of non-pathogenic Epilithonimonas ginsengisoli isolated from diseased farmed rainbow trout (Oncorhynchus mykiss) in Chile.</title>
        <authorList>
            <person name="Miranda C.D."/>
            <person name="Irgang R."/>
            <person name="Concha C."/>
            <person name="Rojas R."/>
            <person name="Avendano R."/>
        </authorList>
    </citation>
    <scope>NUCLEOTIDE SEQUENCE [LARGE SCALE GENOMIC DNA]</scope>
    <source>
        <strain evidence="3 4">FP99</strain>
    </source>
</reference>
<proteinExistence type="predicted"/>
<feature type="chain" id="PRO_5045686236" evidence="1">
    <location>
        <begin position="20"/>
        <end position="1436"/>
    </location>
</feature>
<evidence type="ECO:0000313" key="4">
    <source>
        <dbReference type="Proteomes" id="UP001204439"/>
    </source>
</evidence>
<dbReference type="NCBIfam" id="TIGR04131">
    <property type="entry name" value="Bac_Flav_CTERM"/>
    <property type="match status" value="1"/>
</dbReference>
<accession>A0ABU4JI73</accession>
<dbReference type="Pfam" id="PF17517">
    <property type="entry name" value="IgGFc_binding"/>
    <property type="match status" value="1"/>
</dbReference>
<feature type="signal peptide" evidence="1">
    <location>
        <begin position="1"/>
        <end position="19"/>
    </location>
</feature>